<gene>
    <name evidence="8" type="primary">mraY_34</name>
    <name evidence="8" type="ORF">SDC9_118461</name>
</gene>
<keyword evidence="6 7" id="KW-0472">Membrane</keyword>
<keyword evidence="5 7" id="KW-1133">Transmembrane helix</keyword>
<sequence>MGSSALFLGMLIFSFVLTSLAVVPFINLLYKLRFRRKDQVTTDAFGLHTKIFDKFHAKKAGTPVGGGLLVVIMVSLLFAIMIPLLHYFGIEVTSIHRNSNAELNVLFFTFLSYALLGLYDDIKKFFGFEQSKFFGLRMRQKLILQVILALIIAAMIYFQLGISILHIPFIGTLELGWFYIPFATFVIVAFANAVNITDGLDGLASGLLMIALFGLWILSSTILDVPLSIFIALWIGALISFLYFNVFPARIMMGDVGAMAFGASLAVVGLLLGKVTALIVIGFIFIVEIASSLLQLLSKKYFKKKIWPAAPIHLTLQEIGWEEPKIVQRAWLLQIMLTIFGVWLAVI</sequence>
<dbReference type="AlphaFoldDB" id="A0A645C108"/>
<dbReference type="GO" id="GO:0071555">
    <property type="term" value="P:cell wall organization"/>
    <property type="evidence" value="ECO:0007669"/>
    <property type="project" value="TreeGrafter"/>
</dbReference>
<comment type="caution">
    <text evidence="8">The sequence shown here is derived from an EMBL/GenBank/DDBJ whole genome shotgun (WGS) entry which is preliminary data.</text>
</comment>
<dbReference type="GO" id="GO:0005886">
    <property type="term" value="C:plasma membrane"/>
    <property type="evidence" value="ECO:0007669"/>
    <property type="project" value="TreeGrafter"/>
</dbReference>
<dbReference type="EC" id="2.7.8.13" evidence="8"/>
<dbReference type="GO" id="GO:0008963">
    <property type="term" value="F:phospho-N-acetylmuramoyl-pentapeptide-transferase activity"/>
    <property type="evidence" value="ECO:0007669"/>
    <property type="project" value="InterPro"/>
</dbReference>
<feature type="transmembrane region" description="Helical" evidence="7">
    <location>
        <begin position="64"/>
        <end position="85"/>
    </location>
</feature>
<dbReference type="CDD" id="cd06852">
    <property type="entry name" value="GT_MraY"/>
    <property type="match status" value="1"/>
</dbReference>
<keyword evidence="4 7" id="KW-0812">Transmembrane</keyword>
<evidence type="ECO:0000256" key="7">
    <source>
        <dbReference type="SAM" id="Phobius"/>
    </source>
</evidence>
<feature type="transmembrane region" description="Helical" evidence="7">
    <location>
        <begin position="202"/>
        <end position="219"/>
    </location>
</feature>
<organism evidence="8">
    <name type="scientific">bioreactor metagenome</name>
    <dbReference type="NCBI Taxonomy" id="1076179"/>
    <lineage>
        <taxon>unclassified sequences</taxon>
        <taxon>metagenomes</taxon>
        <taxon>ecological metagenomes</taxon>
    </lineage>
</organism>
<evidence type="ECO:0000313" key="8">
    <source>
        <dbReference type="EMBL" id="MPM71496.1"/>
    </source>
</evidence>
<dbReference type="PANTHER" id="PTHR22926:SF5">
    <property type="entry name" value="PHOSPHO-N-ACETYLMURAMOYL-PENTAPEPTIDE-TRANSFERASE HOMOLOG"/>
    <property type="match status" value="1"/>
</dbReference>
<dbReference type="GO" id="GO:0044038">
    <property type="term" value="P:cell wall macromolecule biosynthetic process"/>
    <property type="evidence" value="ECO:0007669"/>
    <property type="project" value="TreeGrafter"/>
</dbReference>
<dbReference type="PROSITE" id="PS01348">
    <property type="entry name" value="MRAY_2"/>
    <property type="match status" value="1"/>
</dbReference>
<feature type="transmembrane region" description="Helical" evidence="7">
    <location>
        <begin position="105"/>
        <end position="122"/>
    </location>
</feature>
<comment type="similarity">
    <text evidence="2">Belongs to the glycosyltransferase 4 family. MraY subfamily.</text>
</comment>
<evidence type="ECO:0000256" key="2">
    <source>
        <dbReference type="ARBA" id="ARBA00005583"/>
    </source>
</evidence>
<feature type="transmembrane region" description="Helical" evidence="7">
    <location>
        <begin position="142"/>
        <end position="170"/>
    </location>
</feature>
<name>A0A645C108_9ZZZZ</name>
<feature type="transmembrane region" description="Helical" evidence="7">
    <location>
        <begin position="225"/>
        <end position="244"/>
    </location>
</feature>
<protein>
    <submittedName>
        <fullName evidence="8">Phospho-N-acetylmuramoyl-pentapeptide-transferase</fullName>
        <ecNumber evidence="8">2.7.8.13</ecNumber>
    </submittedName>
</protein>
<dbReference type="PANTHER" id="PTHR22926">
    <property type="entry name" value="PHOSPHO-N-ACETYLMURAMOYL-PENTAPEPTIDE-TRANSFERASE"/>
    <property type="match status" value="1"/>
</dbReference>
<evidence type="ECO:0000256" key="3">
    <source>
        <dbReference type="ARBA" id="ARBA00022679"/>
    </source>
</evidence>
<dbReference type="InterPro" id="IPR018480">
    <property type="entry name" value="PNAcMuramoyl-5peptid_Trfase_CS"/>
</dbReference>
<comment type="subcellular location">
    <subcellularLocation>
        <location evidence="1">Membrane</location>
        <topology evidence="1">Multi-pass membrane protein</topology>
    </subcellularLocation>
</comment>
<feature type="transmembrane region" description="Helical" evidence="7">
    <location>
        <begin position="176"/>
        <end position="195"/>
    </location>
</feature>
<reference evidence="8" key="1">
    <citation type="submission" date="2019-08" db="EMBL/GenBank/DDBJ databases">
        <authorList>
            <person name="Kucharzyk K."/>
            <person name="Murdoch R.W."/>
            <person name="Higgins S."/>
            <person name="Loffler F."/>
        </authorList>
    </citation>
    <scope>NUCLEOTIDE SEQUENCE</scope>
</reference>
<proteinExistence type="inferred from homology"/>
<keyword evidence="3 8" id="KW-0808">Transferase</keyword>
<dbReference type="HAMAP" id="MF_00038">
    <property type="entry name" value="MraY"/>
    <property type="match status" value="1"/>
</dbReference>
<dbReference type="InterPro" id="IPR000715">
    <property type="entry name" value="Glycosyl_transferase_4"/>
</dbReference>
<dbReference type="InterPro" id="IPR003524">
    <property type="entry name" value="PNAcMuramoyl-5peptid_Trfase"/>
</dbReference>
<feature type="transmembrane region" description="Helical" evidence="7">
    <location>
        <begin position="6"/>
        <end position="30"/>
    </location>
</feature>
<evidence type="ECO:0000256" key="4">
    <source>
        <dbReference type="ARBA" id="ARBA00022692"/>
    </source>
</evidence>
<dbReference type="Pfam" id="PF00953">
    <property type="entry name" value="Glycos_transf_4"/>
    <property type="match status" value="1"/>
</dbReference>
<accession>A0A645C108</accession>
<feature type="transmembrane region" description="Helical" evidence="7">
    <location>
        <begin position="256"/>
        <end position="272"/>
    </location>
</feature>
<evidence type="ECO:0000256" key="6">
    <source>
        <dbReference type="ARBA" id="ARBA00023136"/>
    </source>
</evidence>
<feature type="transmembrane region" description="Helical" evidence="7">
    <location>
        <begin position="278"/>
        <end position="297"/>
    </location>
</feature>
<evidence type="ECO:0000256" key="1">
    <source>
        <dbReference type="ARBA" id="ARBA00004141"/>
    </source>
</evidence>
<dbReference type="EMBL" id="VSSQ01024152">
    <property type="protein sequence ID" value="MPM71496.1"/>
    <property type="molecule type" value="Genomic_DNA"/>
</dbReference>
<evidence type="ECO:0000256" key="5">
    <source>
        <dbReference type="ARBA" id="ARBA00022989"/>
    </source>
</evidence>